<protein>
    <submittedName>
        <fullName evidence="1">Uncharacterized protein</fullName>
    </submittedName>
</protein>
<organism evidence="1 2">
    <name type="scientific">Algibacter lectus</name>
    <dbReference type="NCBI Taxonomy" id="221126"/>
    <lineage>
        <taxon>Bacteria</taxon>
        <taxon>Pseudomonadati</taxon>
        <taxon>Bacteroidota</taxon>
        <taxon>Flavobacteriia</taxon>
        <taxon>Flavobacteriales</taxon>
        <taxon>Flavobacteriaceae</taxon>
        <taxon>Algibacter</taxon>
    </lineage>
</organism>
<dbReference type="AlphaFoldDB" id="A0A4R8ME97"/>
<name>A0A4R8ME97_9FLAO</name>
<comment type="caution">
    <text evidence="1">The sequence shown here is derived from an EMBL/GenBank/DDBJ whole genome shotgun (WGS) entry which is preliminary data.</text>
</comment>
<dbReference type="Proteomes" id="UP000294824">
    <property type="component" value="Unassembled WGS sequence"/>
</dbReference>
<sequence>MDGIIDVSRDKKKPFMTGPKFLKHYNLLLVLAYLRKSLRILNSPLALETILKVFLWEENSILDSEKLED</sequence>
<gene>
    <name evidence="1" type="ORF">DFQ06_1093</name>
</gene>
<dbReference type="EMBL" id="SORL01000007">
    <property type="protein sequence ID" value="TDY64189.1"/>
    <property type="molecule type" value="Genomic_DNA"/>
</dbReference>
<accession>A0A4R8ME97</accession>
<proteinExistence type="predicted"/>
<reference evidence="1 2" key="1">
    <citation type="submission" date="2019-03" db="EMBL/GenBank/DDBJ databases">
        <title>Genomic Encyclopedia of Type Strains, Phase III (KMG-III): the genomes of soil and plant-associated and newly described type strains.</title>
        <authorList>
            <person name="Whitman W."/>
        </authorList>
    </citation>
    <scope>NUCLEOTIDE SEQUENCE [LARGE SCALE GENOMIC DNA]</scope>
    <source>
        <strain evidence="1 2">CECT 8301</strain>
    </source>
</reference>
<evidence type="ECO:0000313" key="2">
    <source>
        <dbReference type="Proteomes" id="UP000294824"/>
    </source>
</evidence>
<keyword evidence="2" id="KW-1185">Reference proteome</keyword>
<evidence type="ECO:0000313" key="1">
    <source>
        <dbReference type="EMBL" id="TDY64189.1"/>
    </source>
</evidence>